<proteinExistence type="predicted"/>
<dbReference type="AlphaFoldDB" id="A0A380TDA9"/>
<dbReference type="EMBL" id="UIDG01000112">
    <property type="protein sequence ID" value="SUS05596.1"/>
    <property type="molecule type" value="Genomic_DNA"/>
</dbReference>
<accession>A0A380TDA9</accession>
<gene>
    <name evidence="1" type="ORF">DF3PB_20064</name>
</gene>
<name>A0A380TDA9_9ZZZZ</name>
<reference evidence="1" key="1">
    <citation type="submission" date="2018-07" db="EMBL/GenBank/DDBJ databases">
        <authorList>
            <person name="Quirk P.G."/>
            <person name="Krulwich T.A."/>
        </authorList>
    </citation>
    <scope>NUCLEOTIDE SEQUENCE</scope>
</reference>
<sequence>MRDMGAEVGMLMVETIAKIRRAFLVREKPIKVICRELRVSRNVVRKVIRPDDALWGDGVSL</sequence>
<protein>
    <recommendedName>
        <fullName evidence="2">Transposase</fullName>
    </recommendedName>
</protein>
<evidence type="ECO:0008006" key="2">
    <source>
        <dbReference type="Google" id="ProtNLM"/>
    </source>
</evidence>
<organism evidence="1">
    <name type="scientific">metagenome</name>
    <dbReference type="NCBI Taxonomy" id="256318"/>
    <lineage>
        <taxon>unclassified sequences</taxon>
        <taxon>metagenomes</taxon>
    </lineage>
</organism>
<evidence type="ECO:0000313" key="1">
    <source>
        <dbReference type="EMBL" id="SUS05596.1"/>
    </source>
</evidence>